<dbReference type="NCBIfam" id="NF004123">
    <property type="entry name" value="PRK05610.1"/>
    <property type="match status" value="1"/>
</dbReference>
<feature type="non-terminal residue" evidence="5">
    <location>
        <position position="98"/>
    </location>
</feature>
<dbReference type="CDD" id="cd00364">
    <property type="entry name" value="Ribosomal_uS17"/>
    <property type="match status" value="1"/>
</dbReference>
<dbReference type="SUPFAM" id="SSF50249">
    <property type="entry name" value="Nucleic acid-binding proteins"/>
    <property type="match status" value="1"/>
</dbReference>
<comment type="similarity">
    <text evidence="1">Belongs to the universal ribosomal protein uS17 family.</text>
</comment>
<protein>
    <recommendedName>
        <fullName evidence="6">30S ribosomal protein S17</fullName>
    </recommendedName>
</protein>
<keyword evidence="2" id="KW-0689">Ribosomal protein</keyword>
<sequence>MDKTIVVSVEWLQPHRVYKKNVRKWSRFKAHDSSNECRLGDTVRIIETRPTSKTKRWKVEEVLQKGDVAELQPSEINMDDFDSSGHERVENDVSEVND</sequence>
<dbReference type="GO" id="GO:0022627">
    <property type="term" value="C:cytosolic small ribosomal subunit"/>
    <property type="evidence" value="ECO:0007669"/>
    <property type="project" value="TreeGrafter"/>
</dbReference>
<evidence type="ECO:0008006" key="6">
    <source>
        <dbReference type="Google" id="ProtNLM"/>
    </source>
</evidence>
<evidence type="ECO:0000256" key="1">
    <source>
        <dbReference type="ARBA" id="ARBA00010254"/>
    </source>
</evidence>
<evidence type="ECO:0000256" key="3">
    <source>
        <dbReference type="ARBA" id="ARBA00023274"/>
    </source>
</evidence>
<name>A0A382E0J9_9ZZZZ</name>
<accession>A0A382E0J9</accession>
<dbReference type="Pfam" id="PF00366">
    <property type="entry name" value="Ribosomal_S17"/>
    <property type="match status" value="1"/>
</dbReference>
<dbReference type="InterPro" id="IPR000266">
    <property type="entry name" value="Ribosomal_uS17"/>
</dbReference>
<feature type="region of interest" description="Disordered" evidence="4">
    <location>
        <begin position="73"/>
        <end position="98"/>
    </location>
</feature>
<dbReference type="PANTHER" id="PTHR10744:SF1">
    <property type="entry name" value="SMALL RIBOSOMAL SUBUNIT PROTEIN US17M"/>
    <property type="match status" value="1"/>
</dbReference>
<evidence type="ECO:0000313" key="5">
    <source>
        <dbReference type="EMBL" id="SVB43674.1"/>
    </source>
</evidence>
<dbReference type="PRINTS" id="PR00973">
    <property type="entry name" value="RIBOSOMALS17"/>
</dbReference>
<dbReference type="GO" id="GO:0006412">
    <property type="term" value="P:translation"/>
    <property type="evidence" value="ECO:0007669"/>
    <property type="project" value="InterPro"/>
</dbReference>
<keyword evidence="3" id="KW-0687">Ribonucleoprotein</keyword>
<evidence type="ECO:0000256" key="2">
    <source>
        <dbReference type="ARBA" id="ARBA00022980"/>
    </source>
</evidence>
<dbReference type="PANTHER" id="PTHR10744">
    <property type="entry name" value="40S RIBOSOMAL PROTEIN S11 FAMILY MEMBER"/>
    <property type="match status" value="1"/>
</dbReference>
<evidence type="ECO:0000256" key="4">
    <source>
        <dbReference type="SAM" id="MobiDB-lite"/>
    </source>
</evidence>
<gene>
    <name evidence="5" type="ORF">METZ01_LOCUS196528</name>
</gene>
<dbReference type="AlphaFoldDB" id="A0A382E0J9"/>
<dbReference type="EMBL" id="UINC01041844">
    <property type="protein sequence ID" value="SVB43674.1"/>
    <property type="molecule type" value="Genomic_DNA"/>
</dbReference>
<reference evidence="5" key="1">
    <citation type="submission" date="2018-05" db="EMBL/GenBank/DDBJ databases">
        <authorList>
            <person name="Lanie J.A."/>
            <person name="Ng W.-L."/>
            <person name="Kazmierczak K.M."/>
            <person name="Andrzejewski T.M."/>
            <person name="Davidsen T.M."/>
            <person name="Wayne K.J."/>
            <person name="Tettelin H."/>
            <person name="Glass J.I."/>
            <person name="Rusch D."/>
            <person name="Podicherti R."/>
            <person name="Tsui H.-C.T."/>
            <person name="Winkler M.E."/>
        </authorList>
    </citation>
    <scope>NUCLEOTIDE SEQUENCE</scope>
</reference>
<dbReference type="GO" id="GO:0003735">
    <property type="term" value="F:structural constituent of ribosome"/>
    <property type="evidence" value="ECO:0007669"/>
    <property type="project" value="InterPro"/>
</dbReference>
<organism evidence="5">
    <name type="scientific">marine metagenome</name>
    <dbReference type="NCBI Taxonomy" id="408172"/>
    <lineage>
        <taxon>unclassified sequences</taxon>
        <taxon>metagenomes</taxon>
        <taxon>ecological metagenomes</taxon>
    </lineage>
</organism>
<proteinExistence type="inferred from homology"/>
<dbReference type="Gene3D" id="2.40.50.140">
    <property type="entry name" value="Nucleic acid-binding proteins"/>
    <property type="match status" value="1"/>
</dbReference>
<dbReference type="InterPro" id="IPR012340">
    <property type="entry name" value="NA-bd_OB-fold"/>
</dbReference>